<evidence type="ECO:0000256" key="1">
    <source>
        <dbReference type="ARBA" id="ARBA00004651"/>
    </source>
</evidence>
<dbReference type="RefSeq" id="WP_056978313.1">
    <property type="nucleotide sequence ID" value="NZ_AYZR01000008.1"/>
</dbReference>
<keyword evidence="2" id="KW-1003">Cell membrane</keyword>
<dbReference type="InterPro" id="IPR019264">
    <property type="entry name" value="DUF2179"/>
</dbReference>
<feature type="transmembrane region" description="Helical" evidence="6">
    <location>
        <begin position="152"/>
        <end position="173"/>
    </location>
</feature>
<reference evidence="8 9" key="1">
    <citation type="journal article" date="2015" name="Genome Announc.">
        <title>Expanding the biotechnology potential of lactobacilli through comparative genomics of 213 strains and associated genera.</title>
        <authorList>
            <person name="Sun Z."/>
            <person name="Harris H.M."/>
            <person name="McCann A."/>
            <person name="Guo C."/>
            <person name="Argimon S."/>
            <person name="Zhang W."/>
            <person name="Yang X."/>
            <person name="Jeffery I.B."/>
            <person name="Cooney J.C."/>
            <person name="Kagawa T.F."/>
            <person name="Liu W."/>
            <person name="Song Y."/>
            <person name="Salvetti E."/>
            <person name="Wrobel A."/>
            <person name="Rasinkangas P."/>
            <person name="Parkhill J."/>
            <person name="Rea M.C."/>
            <person name="O'Sullivan O."/>
            <person name="Ritari J."/>
            <person name="Douillard F.P."/>
            <person name="Paul Ross R."/>
            <person name="Yang R."/>
            <person name="Briner A.E."/>
            <person name="Felis G.E."/>
            <person name="de Vos W.M."/>
            <person name="Barrangou R."/>
            <person name="Klaenhammer T.R."/>
            <person name="Caufield P.W."/>
            <person name="Cui Y."/>
            <person name="Zhang H."/>
            <person name="O'Toole P.W."/>
        </authorList>
    </citation>
    <scope>NUCLEOTIDE SEQUENCE [LARGE SCALE GENOMIC DNA]</scope>
    <source>
        <strain evidence="8 9">DSM 24302</strain>
    </source>
</reference>
<feature type="transmembrane region" description="Helical" evidence="6">
    <location>
        <begin position="12"/>
        <end position="32"/>
    </location>
</feature>
<proteinExistence type="predicted"/>
<evidence type="ECO:0000256" key="6">
    <source>
        <dbReference type="SAM" id="Phobius"/>
    </source>
</evidence>
<evidence type="ECO:0000256" key="4">
    <source>
        <dbReference type="ARBA" id="ARBA00022989"/>
    </source>
</evidence>
<dbReference type="PIRSF" id="PIRSF006483">
    <property type="entry name" value="Membrane_protein_YitT"/>
    <property type="match status" value="1"/>
</dbReference>
<feature type="transmembrane region" description="Helical" evidence="6">
    <location>
        <begin position="112"/>
        <end position="131"/>
    </location>
</feature>
<feature type="transmembrane region" description="Helical" evidence="6">
    <location>
        <begin position="52"/>
        <end position="71"/>
    </location>
</feature>
<dbReference type="Pfam" id="PF02588">
    <property type="entry name" value="YitT_membrane"/>
    <property type="match status" value="1"/>
</dbReference>
<dbReference type="Pfam" id="PF10035">
    <property type="entry name" value="DUF2179"/>
    <property type="match status" value="1"/>
</dbReference>
<keyword evidence="5 6" id="KW-0472">Membrane</keyword>
<keyword evidence="3 6" id="KW-0812">Transmembrane</keyword>
<gene>
    <name evidence="8" type="ORF">FC56_GL000532</name>
</gene>
<evidence type="ECO:0000256" key="5">
    <source>
        <dbReference type="ARBA" id="ARBA00023136"/>
    </source>
</evidence>
<dbReference type="InterPro" id="IPR015867">
    <property type="entry name" value="N-reg_PII/ATP_PRibTrfase_C"/>
</dbReference>
<keyword evidence="4 6" id="KW-1133">Transmembrane helix</keyword>
<dbReference type="Proteomes" id="UP000051256">
    <property type="component" value="Unassembled WGS sequence"/>
</dbReference>
<evidence type="ECO:0000259" key="7">
    <source>
        <dbReference type="Pfam" id="PF10035"/>
    </source>
</evidence>
<evidence type="ECO:0000313" key="9">
    <source>
        <dbReference type="Proteomes" id="UP000051256"/>
    </source>
</evidence>
<evidence type="ECO:0000256" key="2">
    <source>
        <dbReference type="ARBA" id="ARBA00022475"/>
    </source>
</evidence>
<dbReference type="PATRIC" id="fig|1423802.4.peg.542"/>
<comment type="caution">
    <text evidence="8">The sequence shown here is derived from an EMBL/GenBank/DDBJ whole genome shotgun (WGS) entry which is preliminary data.</text>
</comment>
<feature type="domain" description="DUF2179" evidence="7">
    <location>
        <begin position="226"/>
        <end position="280"/>
    </location>
</feature>
<dbReference type="InterPro" id="IPR003740">
    <property type="entry name" value="YitT"/>
</dbReference>
<dbReference type="EMBL" id="AYZR01000008">
    <property type="protein sequence ID" value="KRM93813.1"/>
    <property type="molecule type" value="Genomic_DNA"/>
</dbReference>
<dbReference type="AlphaFoldDB" id="A0A0R2CR52"/>
<dbReference type="GO" id="GO:0005886">
    <property type="term" value="C:plasma membrane"/>
    <property type="evidence" value="ECO:0007669"/>
    <property type="project" value="UniProtKB-SubCell"/>
</dbReference>
<protein>
    <recommendedName>
        <fullName evidence="7">DUF2179 domain-containing protein</fullName>
    </recommendedName>
</protein>
<sequence length="294" mass="32369">MSATKHKLLVKIWDLIVIGIGSSCYSFGIVFFNMNNHLADGGVTGVTLILKALFNINPAYSTVFVNIPLLLIGVRFLSHKDMLYTLYGTGVLSVSLWLWQKVPLTINIQHDLLLSAIIAGLIGGFGVGLVFRMGGTTGGIDIIARLFERFKGIPMGQSLLVIDVLVLLSSLVYLDVRQMAYTIIYVFIFSQVVNYTQQGAYTARGILIISSKPNEIANNIMAQLGRGVTYLDAQGGYSHEPKQVIYCVVAPNELHDLKGIVSDVDEQAFMSIIDVNEAIGEGFTYKRPKRFKIL</sequence>
<dbReference type="CDD" id="cd16380">
    <property type="entry name" value="YitT_C"/>
    <property type="match status" value="1"/>
</dbReference>
<dbReference type="Gene3D" id="3.30.70.120">
    <property type="match status" value="1"/>
</dbReference>
<name>A0A0R2CR52_9LACO</name>
<dbReference type="PANTHER" id="PTHR33545:SF10">
    <property type="entry name" value="UPF0750 MEMBRANE PROTEIN YPJC"/>
    <property type="match status" value="1"/>
</dbReference>
<dbReference type="PANTHER" id="PTHR33545">
    <property type="entry name" value="UPF0750 MEMBRANE PROTEIN YITT-RELATED"/>
    <property type="match status" value="1"/>
</dbReference>
<evidence type="ECO:0000313" key="8">
    <source>
        <dbReference type="EMBL" id="KRM93813.1"/>
    </source>
</evidence>
<comment type="subcellular location">
    <subcellularLocation>
        <location evidence="1">Cell membrane</location>
        <topology evidence="1">Multi-pass membrane protein</topology>
    </subcellularLocation>
</comment>
<dbReference type="InterPro" id="IPR051461">
    <property type="entry name" value="UPF0750_membrane"/>
</dbReference>
<organism evidence="8 9">
    <name type="scientific">Lentilactobacillus senioris DSM 24302 = JCM 17472</name>
    <dbReference type="NCBI Taxonomy" id="1423802"/>
    <lineage>
        <taxon>Bacteria</taxon>
        <taxon>Bacillati</taxon>
        <taxon>Bacillota</taxon>
        <taxon>Bacilli</taxon>
        <taxon>Lactobacillales</taxon>
        <taxon>Lactobacillaceae</taxon>
        <taxon>Lentilactobacillus</taxon>
    </lineage>
</organism>
<dbReference type="STRING" id="1423802.FC56_GL000532"/>
<evidence type="ECO:0000256" key="3">
    <source>
        <dbReference type="ARBA" id="ARBA00022692"/>
    </source>
</evidence>
<accession>A0A0R2CR52</accession>
<feature type="transmembrane region" description="Helical" evidence="6">
    <location>
        <begin position="83"/>
        <end position="100"/>
    </location>
</feature>
<keyword evidence="9" id="KW-1185">Reference proteome</keyword>